<keyword evidence="9" id="KW-0378">Hydrolase</keyword>
<dbReference type="EC" id="3.4.23.43" evidence="9"/>
<dbReference type="Pfam" id="PF01478">
    <property type="entry name" value="Peptidase_A24"/>
    <property type="match status" value="1"/>
</dbReference>
<dbReference type="RefSeq" id="WP_367982773.1">
    <property type="nucleotide sequence ID" value="NZ_JBAKFF010000001.1"/>
</dbReference>
<evidence type="ECO:0000256" key="8">
    <source>
        <dbReference type="RuleBase" id="RU003793"/>
    </source>
</evidence>
<evidence type="ECO:0000256" key="10">
    <source>
        <dbReference type="SAM" id="Phobius"/>
    </source>
</evidence>
<feature type="domain" description="Prepilin type IV endopeptidase peptidase" evidence="11">
    <location>
        <begin position="110"/>
        <end position="217"/>
    </location>
</feature>
<keyword evidence="9" id="KW-0511">Multifunctional enzyme</keyword>
<dbReference type="PANTHER" id="PTHR30487:SF0">
    <property type="entry name" value="PREPILIN LEADER PEPTIDASE_N-METHYLTRANSFERASE-RELATED"/>
    <property type="match status" value="1"/>
</dbReference>
<evidence type="ECO:0000256" key="7">
    <source>
        <dbReference type="ARBA" id="ARBA00023136"/>
    </source>
</evidence>
<keyword evidence="6 10" id="KW-1133">Transmembrane helix</keyword>
<proteinExistence type="inferred from homology"/>
<keyword evidence="5 9" id="KW-0812">Transmembrane</keyword>
<reference evidence="13 14" key="1">
    <citation type="submission" date="2024-02" db="EMBL/GenBank/DDBJ databases">
        <title>New especies of Spiribacter isolated from saline water.</title>
        <authorList>
            <person name="Leon M.J."/>
            <person name="De La Haba R."/>
            <person name="Sanchez-Porro C."/>
            <person name="Ventosa A."/>
        </authorList>
    </citation>
    <scope>NUCLEOTIDE SEQUENCE [LARGE SCALE GENOMIC DNA]</scope>
    <source>
        <strain evidence="14">ag22IC4-189</strain>
    </source>
</reference>
<keyword evidence="3" id="KW-1003">Cell membrane</keyword>
<dbReference type="InterPro" id="IPR014032">
    <property type="entry name" value="Peptidase_A24A_bac"/>
</dbReference>
<comment type="catalytic activity">
    <reaction evidence="9">
        <text>Typically cleaves a -Gly-|-Phe- bond to release an N-terminal, basic peptide of 5-8 residues from type IV prepilin, and then N-methylates the new N-terminal amino group, the methyl donor being S-adenosyl-L-methionine.</text>
        <dbReference type="EC" id="3.4.23.43"/>
    </reaction>
</comment>
<name>A0ABV3T6Z6_9GAMM</name>
<evidence type="ECO:0000256" key="4">
    <source>
        <dbReference type="ARBA" id="ARBA00022519"/>
    </source>
</evidence>
<dbReference type="EC" id="2.1.1.-" evidence="9"/>
<feature type="transmembrane region" description="Helical" evidence="10">
    <location>
        <begin position="193"/>
        <end position="216"/>
    </location>
</feature>
<dbReference type="InterPro" id="IPR050882">
    <property type="entry name" value="Prepilin_peptidase/N-MTase"/>
</dbReference>
<keyword evidence="4" id="KW-0997">Cell inner membrane</keyword>
<keyword evidence="9" id="KW-0645">Protease</keyword>
<dbReference type="PANTHER" id="PTHR30487">
    <property type="entry name" value="TYPE 4 PREPILIN-LIKE PROTEINS LEADER PEPTIDE-PROCESSING ENZYME"/>
    <property type="match status" value="1"/>
</dbReference>
<evidence type="ECO:0000256" key="6">
    <source>
        <dbReference type="ARBA" id="ARBA00022989"/>
    </source>
</evidence>
<evidence type="ECO:0000256" key="5">
    <source>
        <dbReference type="ARBA" id="ARBA00022692"/>
    </source>
</evidence>
<evidence type="ECO:0000256" key="2">
    <source>
        <dbReference type="ARBA" id="ARBA00005801"/>
    </source>
</evidence>
<gene>
    <name evidence="13" type="ORF">V6X30_01000</name>
</gene>
<comment type="subcellular location">
    <subcellularLocation>
        <location evidence="1">Cell inner membrane</location>
        <topology evidence="1">Multi-pass membrane protein</topology>
    </subcellularLocation>
    <subcellularLocation>
        <location evidence="9">Cell membrane</location>
        <topology evidence="9">Multi-pass membrane protein</topology>
    </subcellularLocation>
</comment>
<feature type="transmembrane region" description="Helical" evidence="10">
    <location>
        <begin position="228"/>
        <end position="248"/>
    </location>
</feature>
<evidence type="ECO:0000259" key="11">
    <source>
        <dbReference type="Pfam" id="PF01478"/>
    </source>
</evidence>
<keyword evidence="9" id="KW-0808">Transferase</keyword>
<feature type="transmembrane region" description="Helical" evidence="10">
    <location>
        <begin position="155"/>
        <end position="173"/>
    </location>
</feature>
<evidence type="ECO:0000256" key="9">
    <source>
        <dbReference type="RuleBase" id="RU003794"/>
    </source>
</evidence>
<sequence length="255" mass="27270">MSLTGIIGLCIGSFINVVIHRLPRTMTEADPTPGMAGILTGRSRCPHCRQVIWWRDNIPLFGWIRRLGRCRHCRSPISLRYPLIEALMAIGGLLVTARFGITPAGFSAFLLTAWLLALAGIDHATRLLPDTLTLSGLWLGLLLATWGIHGDASQAVLGAAIGYAALSSLNAGFRLLRGCDGMGGGDFKLMAMLGAWLGPGTLPLVMLLAAGGGALWSLLTGPARRRPLPAHIAFGPWLAMAGWITLVWPHEWGAI</sequence>
<feature type="domain" description="Prepilin peptidase A24 N-terminal" evidence="12">
    <location>
        <begin position="6"/>
        <end position="99"/>
    </location>
</feature>
<evidence type="ECO:0000256" key="1">
    <source>
        <dbReference type="ARBA" id="ARBA00004429"/>
    </source>
</evidence>
<dbReference type="InterPro" id="IPR000045">
    <property type="entry name" value="Prepilin_IV_endopep_pep"/>
</dbReference>
<keyword evidence="7 10" id="KW-0472">Membrane</keyword>
<dbReference type="Proteomes" id="UP001556637">
    <property type="component" value="Unassembled WGS sequence"/>
</dbReference>
<comment type="function">
    <text evidence="9">Plays an essential role in type IV pili and type II pseudopili formation by proteolytically removing the leader sequence from substrate proteins and subsequently monomethylating the alpha-amino group of the newly exposed N-terminal phenylalanine.</text>
</comment>
<evidence type="ECO:0000256" key="3">
    <source>
        <dbReference type="ARBA" id="ARBA00022475"/>
    </source>
</evidence>
<keyword evidence="14" id="KW-1185">Reference proteome</keyword>
<feature type="transmembrane region" description="Helical" evidence="10">
    <location>
        <begin position="101"/>
        <end position="119"/>
    </location>
</feature>
<feature type="transmembrane region" description="Helical" evidence="10">
    <location>
        <begin position="131"/>
        <end position="149"/>
    </location>
</feature>
<dbReference type="Gene3D" id="1.20.120.1220">
    <property type="match status" value="1"/>
</dbReference>
<evidence type="ECO:0000313" key="13">
    <source>
        <dbReference type="EMBL" id="MEX0429978.1"/>
    </source>
</evidence>
<dbReference type="EMBL" id="JBAKFF010000001">
    <property type="protein sequence ID" value="MEX0429978.1"/>
    <property type="molecule type" value="Genomic_DNA"/>
</dbReference>
<dbReference type="Pfam" id="PF06750">
    <property type="entry name" value="A24_N_bact"/>
    <property type="match status" value="1"/>
</dbReference>
<evidence type="ECO:0000313" key="14">
    <source>
        <dbReference type="Proteomes" id="UP001556637"/>
    </source>
</evidence>
<evidence type="ECO:0000259" key="12">
    <source>
        <dbReference type="Pfam" id="PF06750"/>
    </source>
</evidence>
<dbReference type="InterPro" id="IPR010627">
    <property type="entry name" value="Prepilin_pept_A24_N"/>
</dbReference>
<comment type="caution">
    <text evidence="13">The sequence shown here is derived from an EMBL/GenBank/DDBJ whole genome shotgun (WGS) entry which is preliminary data.</text>
</comment>
<keyword evidence="9" id="KW-0489">Methyltransferase</keyword>
<protein>
    <recommendedName>
        <fullName evidence="9">Prepilin leader peptidase/N-methyltransferase</fullName>
        <ecNumber evidence="9">2.1.1.-</ecNumber>
        <ecNumber evidence="9">3.4.23.43</ecNumber>
    </recommendedName>
</protein>
<dbReference type="PRINTS" id="PR00864">
    <property type="entry name" value="PREPILNPTASE"/>
</dbReference>
<comment type="similarity">
    <text evidence="2 8">Belongs to the peptidase A24 family.</text>
</comment>
<accession>A0ABV3T6Z6</accession>
<organism evidence="13 14">
    <name type="scientific">Spiribacter insolitus</name>
    <dbReference type="NCBI Taxonomy" id="3122417"/>
    <lineage>
        <taxon>Bacteria</taxon>
        <taxon>Pseudomonadati</taxon>
        <taxon>Pseudomonadota</taxon>
        <taxon>Gammaproteobacteria</taxon>
        <taxon>Chromatiales</taxon>
        <taxon>Ectothiorhodospiraceae</taxon>
        <taxon>Spiribacter</taxon>
    </lineage>
</organism>